<evidence type="ECO:0000313" key="3">
    <source>
        <dbReference type="Proteomes" id="UP001281410"/>
    </source>
</evidence>
<organism evidence="1 3">
    <name type="scientific">Dipteronia sinensis</name>
    <dbReference type="NCBI Taxonomy" id="43782"/>
    <lineage>
        <taxon>Eukaryota</taxon>
        <taxon>Viridiplantae</taxon>
        <taxon>Streptophyta</taxon>
        <taxon>Embryophyta</taxon>
        <taxon>Tracheophyta</taxon>
        <taxon>Spermatophyta</taxon>
        <taxon>Magnoliopsida</taxon>
        <taxon>eudicotyledons</taxon>
        <taxon>Gunneridae</taxon>
        <taxon>Pentapetalae</taxon>
        <taxon>rosids</taxon>
        <taxon>malvids</taxon>
        <taxon>Sapindales</taxon>
        <taxon>Sapindaceae</taxon>
        <taxon>Hippocastanoideae</taxon>
        <taxon>Acereae</taxon>
        <taxon>Dipteronia</taxon>
    </lineage>
</organism>
<keyword evidence="3" id="KW-1185">Reference proteome</keyword>
<gene>
    <name evidence="2" type="ORF">Dsin_011091</name>
    <name evidence="1" type="ORF">Dsin_033189</name>
</gene>
<evidence type="ECO:0000313" key="2">
    <source>
        <dbReference type="EMBL" id="KAK3224066.1"/>
    </source>
</evidence>
<evidence type="ECO:0000313" key="1">
    <source>
        <dbReference type="EMBL" id="KAK3180036.1"/>
    </source>
</evidence>
<accession>A0AAD9ZI75</accession>
<dbReference type="Proteomes" id="UP001281410">
    <property type="component" value="Unassembled WGS sequence"/>
</dbReference>
<sequence>MNRNKWDDTMTAVIPDEDAFYVHCRIFAFKMLASKSSSIFLIIQPRKIGLNILGPQDGSQNDSISGTENFDQQQLRNRLGLFDQQPRKMILFLGVF</sequence>
<dbReference type="EMBL" id="JANJYJ010000142">
    <property type="protein sequence ID" value="KAK3180036.1"/>
    <property type="molecule type" value="Genomic_DNA"/>
</dbReference>
<comment type="caution">
    <text evidence="1">The sequence shown here is derived from an EMBL/GenBank/DDBJ whole genome shotgun (WGS) entry which is preliminary data.</text>
</comment>
<protein>
    <submittedName>
        <fullName evidence="1">Uncharacterized protein</fullName>
    </submittedName>
</protein>
<dbReference type="EMBL" id="JANJYJ010000003">
    <property type="protein sequence ID" value="KAK3224066.1"/>
    <property type="molecule type" value="Genomic_DNA"/>
</dbReference>
<name>A0AAD9ZI75_9ROSI</name>
<dbReference type="AlphaFoldDB" id="A0AAD9ZI75"/>
<proteinExistence type="predicted"/>
<reference evidence="1" key="1">
    <citation type="journal article" date="2023" name="Plant J.">
        <title>Genome sequences and population genomics provide insights into the demographic history, inbreeding, and mutation load of two 'living fossil' tree species of Dipteronia.</title>
        <authorList>
            <person name="Feng Y."/>
            <person name="Comes H.P."/>
            <person name="Chen J."/>
            <person name="Zhu S."/>
            <person name="Lu R."/>
            <person name="Zhang X."/>
            <person name="Li P."/>
            <person name="Qiu J."/>
            <person name="Olsen K.M."/>
            <person name="Qiu Y."/>
        </authorList>
    </citation>
    <scope>NUCLEOTIDE SEQUENCE</scope>
    <source>
        <strain evidence="1">NBL</strain>
    </source>
</reference>